<name>A0AAN7EKV7_QUERU</name>
<dbReference type="InterPro" id="IPR005135">
    <property type="entry name" value="Endo/exonuclease/phosphatase"/>
</dbReference>
<sequence>MNIVLWNCRGALKPNFQNHVRELVRFHNPDVLVVMETCTGGDRAKGIYDRLPFDSAIHTETIGFAGGIWLSWNADKGEVLWENLSKAADLHNKPWIIAGDFNKPLVGEDKFGGRPVSINRSLLFKEFLDKCKMVDMGFNGPKYT</sequence>
<comment type="caution">
    <text evidence="2">The sequence shown here is derived from an EMBL/GenBank/DDBJ whole genome shotgun (WGS) entry which is preliminary data.</text>
</comment>
<accession>A0AAN7EKV7</accession>
<keyword evidence="3" id="KW-1185">Reference proteome</keyword>
<dbReference type="Proteomes" id="UP001324115">
    <property type="component" value="Unassembled WGS sequence"/>
</dbReference>
<dbReference type="Pfam" id="PF03372">
    <property type="entry name" value="Exo_endo_phos"/>
    <property type="match status" value="1"/>
</dbReference>
<gene>
    <name evidence="2" type="ORF">RGQ29_031495</name>
</gene>
<dbReference type="InterPro" id="IPR036691">
    <property type="entry name" value="Endo/exonu/phosph_ase_sf"/>
</dbReference>
<evidence type="ECO:0000313" key="3">
    <source>
        <dbReference type="Proteomes" id="UP001324115"/>
    </source>
</evidence>
<dbReference type="PANTHER" id="PTHR35218">
    <property type="entry name" value="RNASE H DOMAIN-CONTAINING PROTEIN"/>
    <property type="match status" value="1"/>
</dbReference>
<dbReference type="Gene3D" id="3.60.10.10">
    <property type="entry name" value="Endonuclease/exonuclease/phosphatase"/>
    <property type="match status" value="1"/>
</dbReference>
<dbReference type="PANTHER" id="PTHR35218:SF9">
    <property type="entry name" value="ENDONUCLEASE_EXONUCLEASE_PHOSPHATASE DOMAIN-CONTAINING PROTEIN"/>
    <property type="match status" value="1"/>
</dbReference>
<reference evidence="2 3" key="1">
    <citation type="journal article" date="2023" name="G3 (Bethesda)">
        <title>A haplotype-resolved chromosome-scale genome for Quercus rubra L. provides insights into the genetics of adaptive traits for red oak species.</title>
        <authorList>
            <person name="Kapoor B."/>
            <person name="Jenkins J."/>
            <person name="Schmutz J."/>
            <person name="Zhebentyayeva T."/>
            <person name="Kuelheim C."/>
            <person name="Coggeshall M."/>
            <person name="Heim C."/>
            <person name="Lasky J.R."/>
            <person name="Leites L."/>
            <person name="Islam-Faridi N."/>
            <person name="Romero-Severson J."/>
            <person name="DeLeo V.L."/>
            <person name="Lucas S.M."/>
            <person name="Lazic D."/>
            <person name="Gailing O."/>
            <person name="Carlson J."/>
            <person name="Staton M."/>
        </authorList>
    </citation>
    <scope>NUCLEOTIDE SEQUENCE [LARGE SCALE GENOMIC DNA]</scope>
    <source>
        <strain evidence="2">Pseudo-F2</strain>
    </source>
</reference>
<dbReference type="AlphaFoldDB" id="A0AAN7EKV7"/>
<feature type="domain" description="Endonuclease/exonuclease/phosphatase" evidence="1">
    <location>
        <begin position="6"/>
        <end position="102"/>
    </location>
</feature>
<dbReference type="EMBL" id="JAXUIC010000009">
    <property type="protein sequence ID" value="KAK4573563.1"/>
    <property type="molecule type" value="Genomic_DNA"/>
</dbReference>
<protein>
    <recommendedName>
        <fullName evidence="1">Endonuclease/exonuclease/phosphatase domain-containing protein</fullName>
    </recommendedName>
</protein>
<dbReference type="GO" id="GO:0003824">
    <property type="term" value="F:catalytic activity"/>
    <property type="evidence" value="ECO:0007669"/>
    <property type="project" value="InterPro"/>
</dbReference>
<organism evidence="2 3">
    <name type="scientific">Quercus rubra</name>
    <name type="common">Northern red oak</name>
    <name type="synonym">Quercus borealis</name>
    <dbReference type="NCBI Taxonomy" id="3512"/>
    <lineage>
        <taxon>Eukaryota</taxon>
        <taxon>Viridiplantae</taxon>
        <taxon>Streptophyta</taxon>
        <taxon>Embryophyta</taxon>
        <taxon>Tracheophyta</taxon>
        <taxon>Spermatophyta</taxon>
        <taxon>Magnoliopsida</taxon>
        <taxon>eudicotyledons</taxon>
        <taxon>Gunneridae</taxon>
        <taxon>Pentapetalae</taxon>
        <taxon>rosids</taxon>
        <taxon>fabids</taxon>
        <taxon>Fagales</taxon>
        <taxon>Fagaceae</taxon>
        <taxon>Quercus</taxon>
    </lineage>
</organism>
<proteinExistence type="predicted"/>
<evidence type="ECO:0000313" key="2">
    <source>
        <dbReference type="EMBL" id="KAK4573563.1"/>
    </source>
</evidence>
<dbReference type="SUPFAM" id="SSF56219">
    <property type="entry name" value="DNase I-like"/>
    <property type="match status" value="1"/>
</dbReference>
<evidence type="ECO:0000259" key="1">
    <source>
        <dbReference type="Pfam" id="PF03372"/>
    </source>
</evidence>